<dbReference type="InterPro" id="IPR042618">
    <property type="entry name" value="IQCG"/>
</dbReference>
<accession>A0A0R3U398</accession>
<evidence type="ECO:0000256" key="4">
    <source>
        <dbReference type="ARBA" id="ARBA00023212"/>
    </source>
</evidence>
<keyword evidence="4" id="KW-0206">Cytoskeleton</keyword>
<evidence type="ECO:0000256" key="3">
    <source>
        <dbReference type="ARBA" id="ARBA00022490"/>
    </source>
</evidence>
<proteinExistence type="predicted"/>
<reference evidence="10" key="2">
    <citation type="submission" date="2019-11" db="UniProtKB">
        <authorList>
            <consortium name="WormBaseParasite"/>
        </authorList>
    </citation>
    <scope>IDENTIFICATION</scope>
</reference>
<evidence type="ECO:0000256" key="1">
    <source>
        <dbReference type="ARBA" id="ARBA00004245"/>
    </source>
</evidence>
<keyword evidence="6" id="KW-0175">Coiled coil</keyword>
<evidence type="ECO:0000256" key="7">
    <source>
        <dbReference type="SAM" id="MobiDB-lite"/>
    </source>
</evidence>
<keyword evidence="5" id="KW-0966">Cell projection</keyword>
<reference evidence="8 9" key="1">
    <citation type="submission" date="2018-10" db="EMBL/GenBank/DDBJ databases">
        <authorList>
            <consortium name="Pathogen Informatics"/>
        </authorList>
    </citation>
    <scope>NUCLEOTIDE SEQUENCE [LARGE SCALE GENOMIC DNA]</scope>
</reference>
<name>A0A0R3U398_MESCO</name>
<dbReference type="WBParaSite" id="MCU_005015-RA">
    <property type="protein sequence ID" value="MCU_005015-RA"/>
    <property type="gene ID" value="MCU_005015"/>
</dbReference>
<feature type="region of interest" description="Disordered" evidence="7">
    <location>
        <begin position="391"/>
        <end position="410"/>
    </location>
</feature>
<dbReference type="PANTHER" id="PTHR14871:SF1">
    <property type="entry name" value="DYNEIN REGULATORY COMPLEX PROTEIN 9"/>
    <property type="match status" value="1"/>
</dbReference>
<feature type="coiled-coil region" evidence="6">
    <location>
        <begin position="314"/>
        <end position="348"/>
    </location>
</feature>
<dbReference type="AlphaFoldDB" id="A0A0R3U398"/>
<evidence type="ECO:0000256" key="6">
    <source>
        <dbReference type="SAM" id="Coils"/>
    </source>
</evidence>
<evidence type="ECO:0000313" key="10">
    <source>
        <dbReference type="WBParaSite" id="MCU_005015-RA"/>
    </source>
</evidence>
<dbReference type="Proteomes" id="UP000267029">
    <property type="component" value="Unassembled WGS sequence"/>
</dbReference>
<dbReference type="OrthoDB" id="10254713at2759"/>
<evidence type="ECO:0000313" key="8">
    <source>
        <dbReference type="EMBL" id="VDD75024.1"/>
    </source>
</evidence>
<keyword evidence="9" id="KW-1185">Reference proteome</keyword>
<sequence>MNCTLGTRHAVCEQVTGYRGFQFEIAWPNRPRMETSSAESSPIIEPEDVTISPVMRVALKAVLADTIAELSMVLKATACGGNQQSAPNRSEETTNEKNSDALLQELNKIFFETLIRFEKCRREDYIELQDGTFRRLSNDESILRTFIGEVEKEIEVLKLLESEVDSLGTFNTLKAQCDIKQAAVDLLLDLAKTSLEKEQMIKSIQEKMQIIESEFKVQRELYRETLRRLKHEWQETRQLSSMSINFLNASYKQRASYYDVTCEEQTKALFDEIQNYKLRLSAERRQVAETSSWIFGELDEETNRLRYLQGRTDVQDMTKDLDELTRKLEKLRKDHEDLKVEYTHCNEVVLDHRAAVEKSRQEEENKQKFMLAVLQVQAWWRTMMVVKGIKPKKIGGKKGKKEKKKEKEAS</sequence>
<keyword evidence="3" id="KW-0963">Cytoplasm</keyword>
<dbReference type="EMBL" id="UXSR01000111">
    <property type="protein sequence ID" value="VDD75024.1"/>
    <property type="molecule type" value="Genomic_DNA"/>
</dbReference>
<organism evidence="8 9">
    <name type="scientific">Mesocestoides corti</name>
    <name type="common">Flatworm</name>
    <dbReference type="NCBI Taxonomy" id="53468"/>
    <lineage>
        <taxon>Eukaryota</taxon>
        <taxon>Metazoa</taxon>
        <taxon>Spiralia</taxon>
        <taxon>Lophotrochozoa</taxon>
        <taxon>Platyhelminthes</taxon>
        <taxon>Cestoda</taxon>
        <taxon>Eucestoda</taxon>
        <taxon>Cyclophyllidea</taxon>
        <taxon>Mesocestoididae</taxon>
        <taxon>Mesocestoides</taxon>
    </lineage>
</organism>
<evidence type="ECO:0000256" key="5">
    <source>
        <dbReference type="ARBA" id="ARBA00023273"/>
    </source>
</evidence>
<dbReference type="GO" id="GO:0005856">
    <property type="term" value="C:cytoskeleton"/>
    <property type="evidence" value="ECO:0007669"/>
    <property type="project" value="UniProtKB-SubCell"/>
</dbReference>
<gene>
    <name evidence="8" type="ORF">MCOS_LOCUS1027</name>
</gene>
<feature type="compositionally biased region" description="Basic residues" evidence="7">
    <location>
        <begin position="391"/>
        <end position="404"/>
    </location>
</feature>
<dbReference type="GO" id="GO:0031514">
    <property type="term" value="C:motile cilium"/>
    <property type="evidence" value="ECO:0007669"/>
    <property type="project" value="TreeGrafter"/>
</dbReference>
<dbReference type="GO" id="GO:0044782">
    <property type="term" value="P:cilium organization"/>
    <property type="evidence" value="ECO:0007669"/>
    <property type="project" value="TreeGrafter"/>
</dbReference>
<dbReference type="PANTHER" id="PTHR14871">
    <property type="entry name" value="DYNEIN REGULATORY COMPLEX PROTEIN 9"/>
    <property type="match status" value="1"/>
</dbReference>
<evidence type="ECO:0000256" key="2">
    <source>
        <dbReference type="ARBA" id="ARBA00004316"/>
    </source>
</evidence>
<comment type="subcellular location">
    <subcellularLocation>
        <location evidence="2">Cell projection</location>
    </subcellularLocation>
    <subcellularLocation>
        <location evidence="1">Cytoplasm</location>
        <location evidence="1">Cytoskeleton</location>
    </subcellularLocation>
</comment>
<dbReference type="GO" id="GO:0005737">
    <property type="term" value="C:cytoplasm"/>
    <property type="evidence" value="ECO:0007669"/>
    <property type="project" value="TreeGrafter"/>
</dbReference>
<evidence type="ECO:0000313" key="9">
    <source>
        <dbReference type="Proteomes" id="UP000267029"/>
    </source>
</evidence>
<protein>
    <submittedName>
        <fullName evidence="10">Dynein regulatory complex protein 9</fullName>
    </submittedName>
</protein>